<dbReference type="STRING" id="519424.AZF04_14445"/>
<dbReference type="PROSITE" id="PS00372">
    <property type="entry name" value="PTS_EIIA_TYPE_2_HIS"/>
    <property type="match status" value="1"/>
</dbReference>
<keyword evidence="8" id="KW-0418">Kinase</keyword>
<dbReference type="GO" id="GO:0016301">
    <property type="term" value="F:kinase activity"/>
    <property type="evidence" value="ECO:0007669"/>
    <property type="project" value="UniProtKB-KW"/>
</dbReference>
<keyword evidence="14" id="KW-1185">Reference proteome</keyword>
<evidence type="ECO:0000313" key="14">
    <source>
        <dbReference type="Proteomes" id="UP000075806"/>
    </source>
</evidence>
<gene>
    <name evidence="13" type="ORF">AZF04_14445</name>
</gene>
<evidence type="ECO:0000256" key="4">
    <source>
        <dbReference type="ARBA" id="ARBA00022553"/>
    </source>
</evidence>
<comment type="caution">
    <text evidence="13">The sequence shown here is derived from an EMBL/GenBank/DDBJ whole genome shotgun (WGS) entry which is preliminary data.</text>
</comment>
<organism evidence="13 14">
    <name type="scientific">Alkalihalobacillus trypoxylicola</name>
    <dbReference type="NCBI Taxonomy" id="519424"/>
    <lineage>
        <taxon>Bacteria</taxon>
        <taxon>Bacillati</taxon>
        <taxon>Bacillota</taxon>
        <taxon>Bacilli</taxon>
        <taxon>Bacillales</taxon>
        <taxon>Bacillaceae</taxon>
        <taxon>Alkalihalobacillus</taxon>
    </lineage>
</organism>
<feature type="domain" description="PTS EIIA type-2" evidence="12">
    <location>
        <begin position="3"/>
        <end position="142"/>
    </location>
</feature>
<dbReference type="SUPFAM" id="SSF55804">
    <property type="entry name" value="Phoshotransferase/anion transport protein"/>
    <property type="match status" value="1"/>
</dbReference>
<evidence type="ECO:0000256" key="7">
    <source>
        <dbReference type="ARBA" id="ARBA00022683"/>
    </source>
</evidence>
<keyword evidence="5" id="KW-0762">Sugar transport</keyword>
<evidence type="ECO:0000256" key="3">
    <source>
        <dbReference type="ARBA" id="ARBA00022448"/>
    </source>
</evidence>
<evidence type="ECO:0000256" key="11">
    <source>
        <dbReference type="ARBA" id="ARBA00030962"/>
    </source>
</evidence>
<evidence type="ECO:0000256" key="6">
    <source>
        <dbReference type="ARBA" id="ARBA00022679"/>
    </source>
</evidence>
<evidence type="ECO:0000256" key="10">
    <source>
        <dbReference type="ARBA" id="ARBA00030956"/>
    </source>
</evidence>
<dbReference type="AlphaFoldDB" id="A0A161PLB7"/>
<evidence type="ECO:0000256" key="5">
    <source>
        <dbReference type="ARBA" id="ARBA00022597"/>
    </source>
</evidence>
<protein>
    <recommendedName>
        <fullName evidence="2">Mannitol-specific phosphotransferase enzyme IIA component</fullName>
    </recommendedName>
    <alternativeName>
        <fullName evidence="10">EIIA</fullName>
    </alternativeName>
    <alternativeName>
        <fullName evidence="11">EIII</fullName>
    </alternativeName>
    <alternativeName>
        <fullName evidence="9">PTS system mannitol-specific EIIA component</fullName>
    </alternativeName>
</protein>
<evidence type="ECO:0000256" key="9">
    <source>
        <dbReference type="ARBA" id="ARBA00029908"/>
    </source>
</evidence>
<dbReference type="GO" id="GO:0090563">
    <property type="term" value="F:protein-phosphocysteine-sugar phosphotransferase activity"/>
    <property type="evidence" value="ECO:0007669"/>
    <property type="project" value="TreeGrafter"/>
</dbReference>
<dbReference type="InterPro" id="IPR002178">
    <property type="entry name" value="PTS_EIIA_type-2_dom"/>
</dbReference>
<accession>A0A161PLB7</accession>
<evidence type="ECO:0000259" key="12">
    <source>
        <dbReference type="PROSITE" id="PS51094"/>
    </source>
</evidence>
<keyword evidence="7" id="KW-0598">Phosphotransferase system</keyword>
<dbReference type="Pfam" id="PF00359">
    <property type="entry name" value="PTS_EIIA_2"/>
    <property type="match status" value="1"/>
</dbReference>
<proteinExistence type="predicted"/>
<evidence type="ECO:0000256" key="1">
    <source>
        <dbReference type="ARBA" id="ARBA00002434"/>
    </source>
</evidence>
<dbReference type="Gene3D" id="3.40.930.10">
    <property type="entry name" value="Mannitol-specific EII, Chain A"/>
    <property type="match status" value="1"/>
</dbReference>
<reference evidence="13" key="1">
    <citation type="submission" date="2016-02" db="EMBL/GenBank/DDBJ databases">
        <title>Genome sequence of Bacillus trypoxylicola KCTC 13244(T).</title>
        <authorList>
            <person name="Jeong H."/>
            <person name="Park S.-H."/>
            <person name="Choi S.-K."/>
        </authorList>
    </citation>
    <scope>NUCLEOTIDE SEQUENCE [LARGE SCALE GENOMIC DNA]</scope>
    <source>
        <strain evidence="13">KCTC 13244</strain>
    </source>
</reference>
<dbReference type="PROSITE" id="PS51094">
    <property type="entry name" value="PTS_EIIA_TYPE_2"/>
    <property type="match status" value="1"/>
</dbReference>
<keyword evidence="6" id="KW-0808">Transferase</keyword>
<evidence type="ECO:0000313" key="13">
    <source>
        <dbReference type="EMBL" id="KYG34387.1"/>
    </source>
</evidence>
<comment type="function">
    <text evidence="1">The phosphoenolpyruvate-dependent sugar phosphotransferase system (sugar PTS), a major carbohydrate active transport system, catalyzes the phosphorylation of incoming sugar substrates concomitantly with their translocation across the cell membrane. The enzyme II CmtAB PTS system is involved in D-mannitol transport.</text>
</comment>
<dbReference type="InterPro" id="IPR016152">
    <property type="entry name" value="PTrfase/Anion_transptr"/>
</dbReference>
<dbReference type="CDD" id="cd00211">
    <property type="entry name" value="PTS_IIA_fru"/>
    <property type="match status" value="1"/>
</dbReference>
<dbReference type="GO" id="GO:0009401">
    <property type="term" value="P:phosphoenolpyruvate-dependent sugar phosphotransferase system"/>
    <property type="evidence" value="ECO:0007669"/>
    <property type="project" value="UniProtKB-KW"/>
</dbReference>
<keyword evidence="3" id="KW-0813">Transport</keyword>
<dbReference type="GO" id="GO:0005886">
    <property type="term" value="C:plasma membrane"/>
    <property type="evidence" value="ECO:0007669"/>
    <property type="project" value="TreeGrafter"/>
</dbReference>
<dbReference type="PANTHER" id="PTHR30181">
    <property type="entry name" value="MANNITOL PERMEASE IIC COMPONENT"/>
    <property type="match status" value="1"/>
</dbReference>
<dbReference type="RefSeq" id="WP_061947554.1">
    <property type="nucleotide sequence ID" value="NZ_LTAO01000002.1"/>
</dbReference>
<dbReference type="Proteomes" id="UP000075806">
    <property type="component" value="Unassembled WGS sequence"/>
</dbReference>
<dbReference type="InterPro" id="IPR050893">
    <property type="entry name" value="Sugar_PTS"/>
</dbReference>
<keyword evidence="4" id="KW-0597">Phosphoprotein</keyword>
<name>A0A161PLB7_9BACI</name>
<dbReference type="EMBL" id="LTAO01000002">
    <property type="protein sequence ID" value="KYG34387.1"/>
    <property type="molecule type" value="Genomic_DNA"/>
</dbReference>
<dbReference type="OrthoDB" id="1640042at2"/>
<evidence type="ECO:0000256" key="8">
    <source>
        <dbReference type="ARBA" id="ARBA00022777"/>
    </source>
</evidence>
<sequence>MKEILAVENIQLNGEAKSQKEAIIEVGNLLYENGYVKKDYVDKMLEREKITSTYMGNMLAIPHGTDDAKNEVLASGLTVKTYKEPVDWNGEQVRLVIGIAGIGNEHLEILSQIAIICSEEENVEKIVQATDPNEIIKMFSEVNEDE</sequence>
<dbReference type="PANTHER" id="PTHR30181:SF2">
    <property type="entry name" value="PTS SYSTEM MANNITOL-SPECIFIC EIICBA COMPONENT"/>
    <property type="match status" value="1"/>
</dbReference>
<evidence type="ECO:0000256" key="2">
    <source>
        <dbReference type="ARBA" id="ARBA00014783"/>
    </source>
</evidence>